<comment type="caution">
    <text evidence="1">The sequence shown here is derived from an EMBL/GenBank/DDBJ whole genome shotgun (WGS) entry which is preliminary data.</text>
</comment>
<evidence type="ECO:0000313" key="1">
    <source>
        <dbReference type="EMBL" id="RMD04331.1"/>
    </source>
</evidence>
<reference evidence="1 2" key="1">
    <citation type="submission" date="2018-10" db="EMBL/GenBank/DDBJ databases">
        <title>Genome-centric metagenomics revealed C2 chemical producing, CO utilizing Clostridium with novel acetogenic gene cluster.</title>
        <authorList>
            <person name="Kang H."/>
            <person name="Park B."/>
            <person name="Choi I.G."/>
            <person name="Chang I.S."/>
        </authorList>
    </citation>
    <scope>NUCLEOTIDE SEQUENCE [LARGE SCALE GENOMIC DNA]</scope>
    <source>
        <strain evidence="1 2">H21-9</strain>
    </source>
</reference>
<sequence length="144" mass="16803">MSDLNDFLKKKLEEKTKIEFNAEEEKKKWINSVDEILSNIKKWIEEPVKNHLVEIIDEKVEINEERLGKYKISSLAIRSLWDTVYIRPIGRMILGAIGRIDILSTKGKYSILLTIDNGWVVKLDGVYKNFNEELFATILKVMMS</sequence>
<protein>
    <submittedName>
        <fullName evidence="1">Uncharacterized protein</fullName>
    </submittedName>
</protein>
<accession>A0A3M0T2R7</accession>
<dbReference type="EMBL" id="RFAQ01000003">
    <property type="protein sequence ID" value="RMD04331.1"/>
    <property type="molecule type" value="Genomic_DNA"/>
</dbReference>
<dbReference type="RefSeq" id="WP_122057832.1">
    <property type="nucleotide sequence ID" value="NZ_RFAQ01000003.1"/>
</dbReference>
<name>A0A3M0T2R7_9CLOT</name>
<gene>
    <name evidence="1" type="ORF">D9O40_02470</name>
</gene>
<dbReference type="AlphaFoldDB" id="A0A3M0T2R7"/>
<proteinExistence type="predicted"/>
<dbReference type="Proteomes" id="UP000277999">
    <property type="component" value="Unassembled WGS sequence"/>
</dbReference>
<evidence type="ECO:0000313" key="2">
    <source>
        <dbReference type="Proteomes" id="UP000277999"/>
    </source>
</evidence>
<organism evidence="1 2">
    <name type="scientific">Clostridium autoethanogenum</name>
    <dbReference type="NCBI Taxonomy" id="84023"/>
    <lineage>
        <taxon>Bacteria</taxon>
        <taxon>Bacillati</taxon>
        <taxon>Bacillota</taxon>
        <taxon>Clostridia</taxon>
        <taxon>Eubacteriales</taxon>
        <taxon>Clostridiaceae</taxon>
        <taxon>Clostridium</taxon>
    </lineage>
</organism>